<comment type="caution">
    <text evidence="2">The sequence shown here is derived from an EMBL/GenBank/DDBJ whole genome shotgun (WGS) entry which is preliminary data.</text>
</comment>
<dbReference type="Proteomes" id="UP001183582">
    <property type="component" value="Unassembled WGS sequence"/>
</dbReference>
<gene>
    <name evidence="2" type="ORF">KZC50_09725</name>
</gene>
<evidence type="ECO:0000313" key="2">
    <source>
        <dbReference type="EMBL" id="MDS0245884.1"/>
    </source>
</evidence>
<dbReference type="GeneID" id="301458510"/>
<accession>A0AAJ2HKA2</accession>
<evidence type="ECO:0000313" key="3">
    <source>
        <dbReference type="Proteomes" id="UP001183582"/>
    </source>
</evidence>
<dbReference type="EMBL" id="JAHWXH010000002">
    <property type="protein sequence ID" value="MDS0245884.1"/>
    <property type="molecule type" value="Genomic_DNA"/>
</dbReference>
<proteinExistence type="predicted"/>
<dbReference type="AlphaFoldDB" id="A0AAJ2HKA2"/>
<protein>
    <submittedName>
        <fullName evidence="2">Uncharacterized protein</fullName>
    </submittedName>
</protein>
<organism evidence="2 3">
    <name type="scientific">Microbacterium aurantiacum</name>
    <dbReference type="NCBI Taxonomy" id="162393"/>
    <lineage>
        <taxon>Bacteria</taxon>
        <taxon>Bacillati</taxon>
        <taxon>Actinomycetota</taxon>
        <taxon>Actinomycetes</taxon>
        <taxon>Micrococcales</taxon>
        <taxon>Microbacteriaceae</taxon>
        <taxon>Microbacterium</taxon>
    </lineage>
</organism>
<reference evidence="2 3" key="1">
    <citation type="submission" date="2021-06" db="EMBL/GenBank/DDBJ databases">
        <title>Genome-based taxonomic framework of Microbacterium strains isolated from marine environment, the description of four new species and reclassification of four preexisting species.</title>
        <authorList>
            <person name="Lee S.D."/>
            <person name="Kim S.-M."/>
            <person name="Byeon Y.-S."/>
            <person name="Yang H.L."/>
            <person name="Kim I.S."/>
        </authorList>
    </citation>
    <scope>NUCLEOTIDE SEQUENCE [LARGE SCALE GENOMIC DNA]</scope>
    <source>
        <strain evidence="2 3">KACC 20514</strain>
    </source>
</reference>
<feature type="region of interest" description="Disordered" evidence="1">
    <location>
        <begin position="127"/>
        <end position="160"/>
    </location>
</feature>
<name>A0AAJ2HKA2_9MICO</name>
<dbReference type="RefSeq" id="WP_248240739.1">
    <property type="nucleotide sequence ID" value="NZ_BAAAGR010000002.1"/>
</dbReference>
<sequence>MPTFQDPVVDGEEACHALRALAHATRTFDDPAQTYEVVGDLLGGLRSLEQVLDQLAFAHTSSDSIARTDDGDHWAGVEEAHAAALALRRASTLVARAGLALDRASQHSGRIAWSPSVGAAPKVTESVAPRVNPNDSFQRPDPFALQGSGAKVSRRNGMSL</sequence>
<evidence type="ECO:0000256" key="1">
    <source>
        <dbReference type="SAM" id="MobiDB-lite"/>
    </source>
</evidence>